<dbReference type="AlphaFoldDB" id="A0A8K0CHJ9"/>
<proteinExistence type="predicted"/>
<reference evidence="2" key="1">
    <citation type="submission" date="2019-08" db="EMBL/GenBank/DDBJ databases">
        <title>The genome of the North American firefly Photinus pyralis.</title>
        <authorList>
            <consortium name="Photinus pyralis genome working group"/>
            <person name="Fallon T.R."/>
            <person name="Sander Lower S.E."/>
            <person name="Weng J.-K."/>
        </authorList>
    </citation>
    <scope>NUCLEOTIDE SEQUENCE</scope>
    <source>
        <strain evidence="2">TRF0915ILg1</strain>
        <tissue evidence="2">Whole body</tissue>
    </source>
</reference>
<evidence type="ECO:0000259" key="1">
    <source>
        <dbReference type="Pfam" id="PF13843"/>
    </source>
</evidence>
<evidence type="ECO:0000313" key="2">
    <source>
        <dbReference type="EMBL" id="KAF2885362.1"/>
    </source>
</evidence>
<feature type="domain" description="PiggyBac transposable element-derived protein" evidence="1">
    <location>
        <begin position="3"/>
        <end position="124"/>
    </location>
</feature>
<sequence length="276" mass="30895">MLLNELDYPAVGTLMKSRRNVPKFSEKLNRGNSQFRVNNEGTIVCRWQDTKDVFAISNCFSDATTDGTRKDVPCPAMLQFYNPNMGGVDLTDQIVGLYDFDRKSGKWWKKVFCKLLMVAVANAHVLYNDLHWTQTAFLPFLIQAAEGLVSLGRSKAAVKRSSAASLGRPPKVKKRKTMFNVGDHLPIQGKTRGRYTAKGIIILSNTADFTIVNSLRAKWPTNTKISDLVLPDACQEVISGQLFPKFWLPTKDPTHMLTITNGSFQVAKLQQIPTLI</sequence>
<dbReference type="Proteomes" id="UP000801492">
    <property type="component" value="Unassembled WGS sequence"/>
</dbReference>
<dbReference type="PANTHER" id="PTHR46599">
    <property type="entry name" value="PIGGYBAC TRANSPOSABLE ELEMENT-DERIVED PROTEIN 4"/>
    <property type="match status" value="1"/>
</dbReference>
<dbReference type="InterPro" id="IPR029526">
    <property type="entry name" value="PGBD"/>
</dbReference>
<keyword evidence="3" id="KW-1185">Reference proteome</keyword>
<dbReference type="EMBL" id="VTPC01089963">
    <property type="protein sequence ID" value="KAF2885362.1"/>
    <property type="molecule type" value="Genomic_DNA"/>
</dbReference>
<organism evidence="2 3">
    <name type="scientific">Ignelater luminosus</name>
    <name type="common">Cucubano</name>
    <name type="synonym">Pyrophorus luminosus</name>
    <dbReference type="NCBI Taxonomy" id="2038154"/>
    <lineage>
        <taxon>Eukaryota</taxon>
        <taxon>Metazoa</taxon>
        <taxon>Ecdysozoa</taxon>
        <taxon>Arthropoda</taxon>
        <taxon>Hexapoda</taxon>
        <taxon>Insecta</taxon>
        <taxon>Pterygota</taxon>
        <taxon>Neoptera</taxon>
        <taxon>Endopterygota</taxon>
        <taxon>Coleoptera</taxon>
        <taxon>Polyphaga</taxon>
        <taxon>Elateriformia</taxon>
        <taxon>Elateroidea</taxon>
        <taxon>Elateridae</taxon>
        <taxon>Agrypninae</taxon>
        <taxon>Pyrophorini</taxon>
        <taxon>Ignelater</taxon>
    </lineage>
</organism>
<dbReference type="OrthoDB" id="75807at2759"/>
<evidence type="ECO:0000313" key="3">
    <source>
        <dbReference type="Proteomes" id="UP000801492"/>
    </source>
</evidence>
<dbReference type="Pfam" id="PF13843">
    <property type="entry name" value="DDE_Tnp_1_7"/>
    <property type="match status" value="1"/>
</dbReference>
<name>A0A8K0CHJ9_IGNLU</name>
<accession>A0A8K0CHJ9</accession>
<comment type="caution">
    <text evidence="2">The sequence shown here is derived from an EMBL/GenBank/DDBJ whole genome shotgun (WGS) entry which is preliminary data.</text>
</comment>
<dbReference type="PANTHER" id="PTHR46599:SF3">
    <property type="entry name" value="PIGGYBAC TRANSPOSABLE ELEMENT-DERIVED PROTEIN 4"/>
    <property type="match status" value="1"/>
</dbReference>
<protein>
    <recommendedName>
        <fullName evidence="1">PiggyBac transposable element-derived protein domain-containing protein</fullName>
    </recommendedName>
</protein>
<gene>
    <name evidence="2" type="ORF">ILUMI_20831</name>
</gene>